<dbReference type="Proteomes" id="UP000724874">
    <property type="component" value="Unassembled WGS sequence"/>
</dbReference>
<reference evidence="1" key="1">
    <citation type="submission" date="2020-11" db="EMBL/GenBank/DDBJ databases">
        <authorList>
            <consortium name="DOE Joint Genome Institute"/>
            <person name="Ahrendt S."/>
            <person name="Riley R."/>
            <person name="Andreopoulos W."/>
            <person name="LaButti K."/>
            <person name="Pangilinan J."/>
            <person name="Ruiz-duenas F.J."/>
            <person name="Barrasa J.M."/>
            <person name="Sanchez-Garcia M."/>
            <person name="Camarero S."/>
            <person name="Miyauchi S."/>
            <person name="Serrano A."/>
            <person name="Linde D."/>
            <person name="Babiker R."/>
            <person name="Drula E."/>
            <person name="Ayuso-Fernandez I."/>
            <person name="Pacheco R."/>
            <person name="Padilla G."/>
            <person name="Ferreira P."/>
            <person name="Barriuso J."/>
            <person name="Kellner H."/>
            <person name="Castanera R."/>
            <person name="Alfaro M."/>
            <person name="Ramirez L."/>
            <person name="Pisabarro A.G."/>
            <person name="Kuo A."/>
            <person name="Tritt A."/>
            <person name="Lipzen A."/>
            <person name="He G."/>
            <person name="Yan M."/>
            <person name="Ng V."/>
            <person name="Cullen D."/>
            <person name="Martin F."/>
            <person name="Rosso M.-N."/>
            <person name="Henrissat B."/>
            <person name="Hibbett D."/>
            <person name="Martinez A.T."/>
            <person name="Grigoriev I.V."/>
        </authorList>
    </citation>
    <scope>NUCLEOTIDE SEQUENCE</scope>
    <source>
        <strain evidence="1">AH 44721</strain>
    </source>
</reference>
<comment type="caution">
    <text evidence="1">The sequence shown here is derived from an EMBL/GenBank/DDBJ whole genome shotgun (WGS) entry which is preliminary data.</text>
</comment>
<evidence type="ECO:0000313" key="1">
    <source>
        <dbReference type="EMBL" id="KAF8892773.1"/>
    </source>
</evidence>
<gene>
    <name evidence="1" type="ORF">CPB84DRAFT_1963538</name>
</gene>
<proteinExistence type="predicted"/>
<keyword evidence="2" id="KW-1185">Reference proteome</keyword>
<evidence type="ECO:0000313" key="2">
    <source>
        <dbReference type="Proteomes" id="UP000724874"/>
    </source>
</evidence>
<accession>A0A9P5TLD7</accession>
<name>A0A9P5TLD7_GYMJU</name>
<dbReference type="EMBL" id="JADNYJ010000068">
    <property type="protein sequence ID" value="KAF8892773.1"/>
    <property type="molecule type" value="Genomic_DNA"/>
</dbReference>
<dbReference type="AlphaFoldDB" id="A0A9P5TLD7"/>
<organism evidence="1 2">
    <name type="scientific">Gymnopilus junonius</name>
    <name type="common">Spectacular rustgill mushroom</name>
    <name type="synonym">Gymnopilus spectabilis subsp. junonius</name>
    <dbReference type="NCBI Taxonomy" id="109634"/>
    <lineage>
        <taxon>Eukaryota</taxon>
        <taxon>Fungi</taxon>
        <taxon>Dikarya</taxon>
        <taxon>Basidiomycota</taxon>
        <taxon>Agaricomycotina</taxon>
        <taxon>Agaricomycetes</taxon>
        <taxon>Agaricomycetidae</taxon>
        <taxon>Agaricales</taxon>
        <taxon>Agaricineae</taxon>
        <taxon>Hymenogastraceae</taxon>
        <taxon>Gymnopilus</taxon>
    </lineage>
</organism>
<sequence>MPRHVEQLLVERDATAKVKGSSEDLCNMTEVKLFFKLVDTGNFVSDPKDSYSTQTDQLIYDLKTNASSYYGLRDVTPLWLLKLGSDSGTILDNAQTIDYYKLKNDDVLYLQDPELAKVSYSDNGQTKSLWAKKSDTISTLKQKAFPGKTDDFSFGFKRAETKVDDNSTVRSLFDNLSLDIIHPPKTILPGITEGEYRLRNLNYYIKFSSTTIEVDLTTKDNEATYFQFDLDKPLSSGSAQIGISYLSRVWAWYGTNYRKPGLGTTLSFMAFPFPCITLKEMGTNTGYYNLLFSVPGDVCPQYLVVTNSGELKIDAYGNMSSVSRDWYLSRRS</sequence>
<protein>
    <submittedName>
        <fullName evidence="1">Uncharacterized protein</fullName>
    </submittedName>
</protein>